<dbReference type="EMBL" id="QPMH01000002">
    <property type="protein sequence ID" value="RDD63567.1"/>
    <property type="molecule type" value="Genomic_DNA"/>
</dbReference>
<organism evidence="1 2">
    <name type="scientific">Ferruginivarius sediminum</name>
    <dbReference type="NCBI Taxonomy" id="2661937"/>
    <lineage>
        <taxon>Bacteria</taxon>
        <taxon>Pseudomonadati</taxon>
        <taxon>Pseudomonadota</taxon>
        <taxon>Alphaproteobacteria</taxon>
        <taxon>Rhodospirillales</taxon>
        <taxon>Rhodospirillaceae</taxon>
        <taxon>Ferruginivarius</taxon>
    </lineage>
</organism>
<dbReference type="InterPro" id="IPR029063">
    <property type="entry name" value="SAM-dependent_MTases_sf"/>
</dbReference>
<dbReference type="SUPFAM" id="SSF53335">
    <property type="entry name" value="S-adenosyl-L-methionine-dependent methyltransferases"/>
    <property type="match status" value="1"/>
</dbReference>
<evidence type="ECO:0008006" key="3">
    <source>
        <dbReference type="Google" id="ProtNLM"/>
    </source>
</evidence>
<evidence type="ECO:0000313" key="1">
    <source>
        <dbReference type="EMBL" id="RDD63567.1"/>
    </source>
</evidence>
<evidence type="ECO:0000313" key="2">
    <source>
        <dbReference type="Proteomes" id="UP000253941"/>
    </source>
</evidence>
<dbReference type="Proteomes" id="UP000253941">
    <property type="component" value="Unassembled WGS sequence"/>
</dbReference>
<name>A0A369THG5_9PROT</name>
<keyword evidence="2" id="KW-1185">Reference proteome</keyword>
<dbReference type="AlphaFoldDB" id="A0A369THG5"/>
<sequence length="237" mass="27120">MTPNVLRRITSDWVEAYLQEDDLAGLLDEVSSEQDERLVCQTWLRKTAPKRLIFRELYGDLLNQGGRGVLDVGGGLTALTRLMAERNTFELVDLLAHDDQATVDSFLARTPDLAISRTDWLDYEIKHDLDIVVANDLFPNVDQRLEMFLEKFLPRCQEVRLSLTYYNEPRSYLTRRLNGDEILCMLAWDGALTARCLAKFGAAQSQAEVDLLQRNDDSAYQNGRQVSLIAIEGYRRD</sequence>
<comment type="caution">
    <text evidence="1">The sequence shown here is derived from an EMBL/GenBank/DDBJ whole genome shotgun (WGS) entry which is preliminary data.</text>
</comment>
<protein>
    <recommendedName>
        <fullName evidence="3">Class I SAM-dependent methyltransferase</fullName>
    </recommendedName>
</protein>
<gene>
    <name evidence="1" type="ORF">DRB17_03780</name>
</gene>
<proteinExistence type="predicted"/>
<reference evidence="1 2" key="1">
    <citation type="submission" date="2018-07" db="EMBL/GenBank/DDBJ databases">
        <title>Venubactetium sediminum gen. nov., sp. nov., isolated from a marine solar saltern.</title>
        <authorList>
            <person name="Wang S."/>
        </authorList>
    </citation>
    <scope>NUCLEOTIDE SEQUENCE [LARGE SCALE GENOMIC DNA]</scope>
    <source>
        <strain evidence="1 2">WD2A32</strain>
    </source>
</reference>
<dbReference type="RefSeq" id="WP_114580822.1">
    <property type="nucleotide sequence ID" value="NZ_QPMH01000002.1"/>
</dbReference>
<accession>A0A369THG5</accession>